<proteinExistence type="predicted"/>
<dbReference type="AlphaFoldDB" id="C8Z9B1"/>
<reference evidence="1 2" key="1">
    <citation type="journal article" date="2009" name="Proc. Natl. Acad. Sci. U.S.A.">
        <title>Eukaryote-to-eukaryote gene transfer events revealed by the genome sequence of the wine yeast Saccharomyces cerevisiae EC1118.</title>
        <authorList>
            <person name="Novo M."/>
            <person name="Bigey F."/>
            <person name="Beyne E."/>
            <person name="Galeote V."/>
            <person name="Gavory F."/>
            <person name="Mallet S."/>
            <person name="Cambot B."/>
            <person name="Legras J.L."/>
            <person name="Wincker P."/>
            <person name="Casaregola S."/>
            <person name="Dequin S."/>
        </authorList>
    </citation>
    <scope>NUCLEOTIDE SEQUENCE [LARGE SCALE GENOMIC DNA]</scope>
    <source>
        <strain evidence="2">Lalvin EC1118 / Prise de mousse</strain>
    </source>
</reference>
<evidence type="ECO:0000313" key="1">
    <source>
        <dbReference type="EMBL" id="CAY79977.1"/>
    </source>
</evidence>
<dbReference type="EMBL" id="FN393070">
    <property type="protein sequence ID" value="CAY79977.1"/>
    <property type="molecule type" value="Genomic_DNA"/>
</dbReference>
<dbReference type="HOGENOM" id="CLU_2135478_0_0_1"/>
<sequence length="113" mass="13267">MYMIVVKYLYALCSSFFDCILNFNETVFGPSHRAFNPNNIIFIVDFQNFNILDSNMLVSHMTRHLSSWQYPTWVLVLTIRTTVSMHNRCTMRCSQTLESIPFHHTSKTFAFAD</sequence>
<accession>C8Z9B1</accession>
<evidence type="ECO:0000313" key="2">
    <source>
        <dbReference type="Proteomes" id="UP000000286"/>
    </source>
</evidence>
<dbReference type="Proteomes" id="UP000000286">
    <property type="component" value="Chromosome VII"/>
</dbReference>
<protein>
    <submittedName>
        <fullName evidence="1">EC1118_1G1_5512p</fullName>
    </submittedName>
</protein>
<gene>
    <name evidence="1" type="ORF">EC1118_1G1_5512g</name>
</gene>
<name>C8Z9B1_YEAS8</name>
<organism evidence="1 2">
    <name type="scientific">Saccharomyces cerevisiae (strain Lalvin EC1118 / Prise de mousse)</name>
    <name type="common">Baker's yeast</name>
    <dbReference type="NCBI Taxonomy" id="643680"/>
    <lineage>
        <taxon>Eukaryota</taxon>
        <taxon>Fungi</taxon>
        <taxon>Dikarya</taxon>
        <taxon>Ascomycota</taxon>
        <taxon>Saccharomycotina</taxon>
        <taxon>Saccharomycetes</taxon>
        <taxon>Saccharomycetales</taxon>
        <taxon>Saccharomycetaceae</taxon>
        <taxon>Saccharomyces</taxon>
    </lineage>
</organism>